<feature type="transmembrane region" description="Helical" evidence="1">
    <location>
        <begin position="15"/>
        <end position="37"/>
    </location>
</feature>
<dbReference type="RefSeq" id="WP_195203675.1">
    <property type="nucleotide sequence ID" value="NZ_JADMUD010000015.1"/>
</dbReference>
<dbReference type="AlphaFoldDB" id="A0AAW6FMY6"/>
<keyword evidence="1" id="KW-0812">Transmembrane</keyword>
<sequence length="70" mass="8063">MKSAFRELSKSQNDWVIGGVLCGIFLLLGIAIAWIGWWIVQCVFLIMLFIWDWRWALVITLAAGWAFFLG</sequence>
<reference evidence="2" key="1">
    <citation type="submission" date="2023-01" db="EMBL/GenBank/DDBJ databases">
        <title>Human gut microbiome strain richness.</title>
        <authorList>
            <person name="Chen-Liaw A."/>
        </authorList>
    </citation>
    <scope>NUCLEOTIDE SEQUENCE</scope>
    <source>
        <strain evidence="2">RTP21484st1_B7_RTP21484_190118</strain>
    </source>
</reference>
<comment type="caution">
    <text evidence="2">The sequence shown here is derived from an EMBL/GenBank/DDBJ whole genome shotgun (WGS) entry which is preliminary data.</text>
</comment>
<gene>
    <name evidence="2" type="ORF">PN645_18170</name>
</gene>
<keyword evidence="1" id="KW-0472">Membrane</keyword>
<evidence type="ECO:0000313" key="2">
    <source>
        <dbReference type="EMBL" id="MDB9224904.1"/>
    </source>
</evidence>
<feature type="transmembrane region" description="Helical" evidence="1">
    <location>
        <begin position="43"/>
        <end position="68"/>
    </location>
</feature>
<proteinExistence type="predicted"/>
<dbReference type="Proteomes" id="UP001212263">
    <property type="component" value="Unassembled WGS sequence"/>
</dbReference>
<protein>
    <submittedName>
        <fullName evidence="2">Uncharacterized protein</fullName>
    </submittedName>
</protein>
<evidence type="ECO:0000256" key="1">
    <source>
        <dbReference type="SAM" id="Phobius"/>
    </source>
</evidence>
<evidence type="ECO:0000313" key="3">
    <source>
        <dbReference type="Proteomes" id="UP001212263"/>
    </source>
</evidence>
<name>A0AAW6FMY6_9BACT</name>
<organism evidence="2 3">
    <name type="scientific">Odoribacter splanchnicus</name>
    <dbReference type="NCBI Taxonomy" id="28118"/>
    <lineage>
        <taxon>Bacteria</taxon>
        <taxon>Pseudomonadati</taxon>
        <taxon>Bacteroidota</taxon>
        <taxon>Bacteroidia</taxon>
        <taxon>Bacteroidales</taxon>
        <taxon>Odoribacteraceae</taxon>
        <taxon>Odoribacter</taxon>
    </lineage>
</organism>
<dbReference type="EMBL" id="JAQMRD010000034">
    <property type="protein sequence ID" value="MDB9224904.1"/>
    <property type="molecule type" value="Genomic_DNA"/>
</dbReference>
<accession>A0AAW6FMY6</accession>
<keyword evidence="1" id="KW-1133">Transmembrane helix</keyword>